<protein>
    <submittedName>
        <fullName evidence="2">Uncharacterized protein</fullName>
    </submittedName>
</protein>
<reference evidence="2 3" key="1">
    <citation type="submission" date="2016-09" db="EMBL/GenBank/DDBJ databases">
        <authorList>
            <person name="Capua I."/>
            <person name="De Benedictis P."/>
            <person name="Joannis T."/>
            <person name="Lombin L.H."/>
            <person name="Cattoli G."/>
        </authorList>
    </citation>
    <scope>NUCLEOTIDE SEQUENCE [LARGE SCALE GENOMIC DNA]</scope>
    <source>
        <strain evidence="2 3">IMI 309357</strain>
    </source>
</reference>
<gene>
    <name evidence="2" type="ORF">CORC01_13288</name>
</gene>
<accession>A0A1G4AQQ6</accession>
<dbReference type="Proteomes" id="UP000176998">
    <property type="component" value="Unassembled WGS sequence"/>
</dbReference>
<keyword evidence="3" id="KW-1185">Reference proteome</keyword>
<dbReference type="EMBL" id="MJBS01000186">
    <property type="protein sequence ID" value="OHE91423.1"/>
    <property type="molecule type" value="Genomic_DNA"/>
</dbReference>
<dbReference type="AlphaFoldDB" id="A0A1G4AQQ6"/>
<organism evidence="2 3">
    <name type="scientific">Colletotrichum orchidophilum</name>
    <dbReference type="NCBI Taxonomy" id="1209926"/>
    <lineage>
        <taxon>Eukaryota</taxon>
        <taxon>Fungi</taxon>
        <taxon>Dikarya</taxon>
        <taxon>Ascomycota</taxon>
        <taxon>Pezizomycotina</taxon>
        <taxon>Sordariomycetes</taxon>
        <taxon>Hypocreomycetidae</taxon>
        <taxon>Glomerellales</taxon>
        <taxon>Glomerellaceae</taxon>
        <taxon>Colletotrichum</taxon>
    </lineage>
</organism>
<dbReference type="OrthoDB" id="4836822at2759"/>
<evidence type="ECO:0000313" key="2">
    <source>
        <dbReference type="EMBL" id="OHE91423.1"/>
    </source>
</evidence>
<feature type="compositionally biased region" description="Basic and acidic residues" evidence="1">
    <location>
        <begin position="71"/>
        <end position="81"/>
    </location>
</feature>
<evidence type="ECO:0000256" key="1">
    <source>
        <dbReference type="SAM" id="MobiDB-lite"/>
    </source>
</evidence>
<sequence>MICFAAAKHATTYLTNPTVTKASPMSVSNLLAPGPDSQTVLDEATVRYEDASRPRTPPVYETSWSANAKCRQRDHQSDAEPRPLLSPAKLASSGESTFEDMLSVLKLQSSAVTSSSLALQQQMFDGYGSRGFPYHSAQMWPICCCNPSIRSSRDQQLLDVPSLGKHASVPLYPACNCCCGWHDGFAGGMRKPRGDGTSAGCSRESSYAEADFIDACLSSVTHCACATPAELLHPWTYGFGTQPIPHQDVLLGYGNDWDVAGEQLDLVVFQHPHFLNR</sequence>
<dbReference type="RefSeq" id="XP_022468596.1">
    <property type="nucleotide sequence ID" value="XM_022624905.1"/>
</dbReference>
<dbReference type="GeneID" id="34566415"/>
<comment type="caution">
    <text evidence="2">The sequence shown here is derived from an EMBL/GenBank/DDBJ whole genome shotgun (WGS) entry which is preliminary data.</text>
</comment>
<name>A0A1G4AQQ6_9PEZI</name>
<feature type="region of interest" description="Disordered" evidence="1">
    <location>
        <begin position="48"/>
        <end position="89"/>
    </location>
</feature>
<evidence type="ECO:0000313" key="3">
    <source>
        <dbReference type="Proteomes" id="UP000176998"/>
    </source>
</evidence>
<proteinExistence type="predicted"/>